<sequence>MKSVIKIKNMLTLSAISLAMAGGAVQAAVVDCTNVTTWQENTAYSKGELVQLSEQAFESQWWNKSNPLEKSGPWQEWKKTGDCDSGVIVNLPPFVSWNSPLTGTSFVENDSVVFDLNSSDEDGTVSKVDLFIDGIKLTTLNGIPYKYDWLAVVGEHTLTAVATDDKGAQTTSSEILIIVTPKDTPPVNKPPVATLMATVPSKVLVGDTINFEFSATDSDGQISSLELLENGIKVSSATSASGSFLWTASALGIVKFAVKATDNKGATSLSNEISVSVVEDGQTGPNPDDCRPEGLYQTPGVNTPYCTIYDQNGRELMGADHPRRVIGYFTSWRNGANNQPSYLVNDIPWDKITHINYAFAHVDDQNKISIGDPNAVNNPATNMEWPGIAGAEMDMSLPYKGHFNLLSKYKKLHPDVKTLVSVGGWAETGGYFGDAGRVASGGFYTLTTNADGSVNQAGIAAFSASVVDFIQKYGFDGVDIDYEYPSSMADSGHPDDFEFSNARRAGLNASYQVLMKSLRESLDKAGELAGEHYMLTIASPSSGYLLRGMETFQATQYLDYVNIMSYDLHGAWNSHVGHNASLFDTGLDSELKAWDVYGTKEFEGIGYLNTDWAVKYFRGGLSAGRINIGLPYYTRGFKDVTGGTNGLWGQAKFTDQANCPKGTGKGDKNFCGDGAVGIDNLWHDIENDREVPAGSNPLWHTKNLEKGIVGSYLSAYGLDPDTDIDDKFIGTYTRYYDSVAVAPWLWNDTKKVFISIEDEESMATKVDYVINNGLGGVMFWELAGDFDFDVAKGEYFMGSTMTTLAYDKFNQSGTPYGIDKGNATFTVPAEMVDVVFVAKDFPEGDKNYPISPTFAFTNNSAIDFSGAKISFDIPVSTSAIFKSNWNAKKKLKMAIDTNASNAAGNNIGGFENEFHRFSITLTNEWGGTTESFKVGETINAQVMYYMPISGPVNFTIEKGGKTYAIKSEYPNLPEATSGGGDGGGDGTGQACDGIDVATLPVYPDFPQKDWAGNPDHANTGDIMVHNRAVFKAKWWTKSEPGSADWDQICTF</sequence>
<dbReference type="Proteomes" id="UP000198862">
    <property type="component" value="Unassembled WGS sequence"/>
</dbReference>
<dbReference type="GO" id="GO:0006032">
    <property type="term" value="P:chitin catabolic process"/>
    <property type="evidence" value="ECO:0007669"/>
    <property type="project" value="UniProtKB-KW"/>
</dbReference>
<evidence type="ECO:0000256" key="3">
    <source>
        <dbReference type="ARBA" id="ARBA00023024"/>
    </source>
</evidence>
<comment type="similarity">
    <text evidence="1">Belongs to the glycosyl hydrolase 18 family. Chitinase class II subfamily.</text>
</comment>
<dbReference type="Gene3D" id="3.10.50.10">
    <property type="match status" value="1"/>
</dbReference>
<evidence type="ECO:0000256" key="7">
    <source>
        <dbReference type="RuleBase" id="RU000489"/>
    </source>
</evidence>
<dbReference type="GO" id="GO:0005576">
    <property type="term" value="C:extracellular region"/>
    <property type="evidence" value="ECO:0007669"/>
    <property type="project" value="InterPro"/>
</dbReference>
<dbReference type="Pfam" id="PF06483">
    <property type="entry name" value="ChiC"/>
    <property type="match status" value="1"/>
</dbReference>
<dbReference type="Pfam" id="PF14600">
    <property type="entry name" value="CBM_5_12_2"/>
    <property type="match status" value="1"/>
</dbReference>
<dbReference type="GO" id="GO:0008061">
    <property type="term" value="F:chitin binding"/>
    <property type="evidence" value="ECO:0007669"/>
    <property type="project" value="InterPro"/>
</dbReference>
<dbReference type="InterPro" id="IPR050314">
    <property type="entry name" value="Glycosyl_Hydrlase_18"/>
</dbReference>
<feature type="chain" id="PRO_5011600416" evidence="8">
    <location>
        <begin position="28"/>
        <end position="1051"/>
    </location>
</feature>
<feature type="signal peptide" evidence="8">
    <location>
        <begin position="1"/>
        <end position="27"/>
    </location>
</feature>
<dbReference type="InterPro" id="IPR013783">
    <property type="entry name" value="Ig-like_fold"/>
</dbReference>
<evidence type="ECO:0000259" key="9">
    <source>
        <dbReference type="PROSITE" id="PS51910"/>
    </source>
</evidence>
<dbReference type="OrthoDB" id="9775889at2"/>
<dbReference type="Gene3D" id="3.20.20.80">
    <property type="entry name" value="Glycosidases"/>
    <property type="match status" value="1"/>
</dbReference>
<proteinExistence type="inferred from homology"/>
<keyword evidence="3" id="KW-0146">Chitin degradation</keyword>
<evidence type="ECO:0000313" key="10">
    <source>
        <dbReference type="EMBL" id="SFB92424.1"/>
    </source>
</evidence>
<dbReference type="InterPro" id="IPR009470">
    <property type="entry name" value="Chi_C"/>
</dbReference>
<accession>A0A1I1EZC8</accession>
<dbReference type="InterPro" id="IPR032798">
    <property type="entry name" value="CBM_5_12_2"/>
</dbReference>
<dbReference type="SUPFAM" id="SSF51445">
    <property type="entry name" value="(Trans)glycosidases"/>
    <property type="match status" value="1"/>
</dbReference>
<evidence type="ECO:0000256" key="1">
    <source>
        <dbReference type="ARBA" id="ARBA00009121"/>
    </source>
</evidence>
<dbReference type="GO" id="GO:0000272">
    <property type="term" value="P:polysaccharide catabolic process"/>
    <property type="evidence" value="ECO:0007669"/>
    <property type="project" value="UniProtKB-KW"/>
</dbReference>
<dbReference type="PROSITE" id="PS51910">
    <property type="entry name" value="GH18_2"/>
    <property type="match status" value="1"/>
</dbReference>
<evidence type="ECO:0000256" key="5">
    <source>
        <dbReference type="ARBA" id="ARBA00023295"/>
    </source>
</evidence>
<reference evidence="10 11" key="1">
    <citation type="submission" date="2016-10" db="EMBL/GenBank/DDBJ databases">
        <authorList>
            <person name="de Groot N.N."/>
        </authorList>
    </citation>
    <scope>NUCLEOTIDE SEQUENCE [LARGE SCALE GENOMIC DNA]</scope>
    <source>
        <strain evidence="10 11">DSM 6059</strain>
    </source>
</reference>
<dbReference type="Pfam" id="PF17957">
    <property type="entry name" value="Big_7"/>
    <property type="match status" value="2"/>
</dbReference>
<dbReference type="GO" id="GO:0004553">
    <property type="term" value="F:hydrolase activity, hydrolyzing O-glycosyl compounds"/>
    <property type="evidence" value="ECO:0007669"/>
    <property type="project" value="InterPro"/>
</dbReference>
<dbReference type="SUPFAM" id="SSF51055">
    <property type="entry name" value="Carbohydrate binding domain"/>
    <property type="match status" value="2"/>
</dbReference>
<protein>
    <submittedName>
        <fullName evidence="10">Chitinase</fullName>
    </submittedName>
</protein>
<evidence type="ECO:0000256" key="8">
    <source>
        <dbReference type="SAM" id="SignalP"/>
    </source>
</evidence>
<evidence type="ECO:0000313" key="11">
    <source>
        <dbReference type="Proteomes" id="UP000198862"/>
    </source>
</evidence>
<dbReference type="EMBL" id="FOLO01000002">
    <property type="protein sequence ID" value="SFB92424.1"/>
    <property type="molecule type" value="Genomic_DNA"/>
</dbReference>
<gene>
    <name evidence="10" type="ORF">SAMN02745724_00521</name>
</gene>
<evidence type="ECO:0000256" key="4">
    <source>
        <dbReference type="ARBA" id="ARBA00023277"/>
    </source>
</evidence>
<dbReference type="InterPro" id="IPR003610">
    <property type="entry name" value="CBM5/12"/>
</dbReference>
<dbReference type="InterPro" id="IPR011583">
    <property type="entry name" value="Chitinase_II/V-like_cat"/>
</dbReference>
<dbReference type="GO" id="GO:0030246">
    <property type="term" value="F:carbohydrate binding"/>
    <property type="evidence" value="ECO:0007669"/>
    <property type="project" value="InterPro"/>
</dbReference>
<dbReference type="STRING" id="1123010.SAMN02745724_00521"/>
<dbReference type="PROSITE" id="PS01095">
    <property type="entry name" value="GH18_1"/>
    <property type="match status" value="1"/>
</dbReference>
<keyword evidence="5 7" id="KW-0326">Glycosidase</keyword>
<dbReference type="InterPro" id="IPR001579">
    <property type="entry name" value="Glyco_hydro_18_chit_AS"/>
</dbReference>
<dbReference type="CDD" id="cd06548">
    <property type="entry name" value="GH18_chitinase"/>
    <property type="match status" value="1"/>
</dbReference>
<dbReference type="InterPro" id="IPR001223">
    <property type="entry name" value="Glyco_hydro18_cat"/>
</dbReference>
<keyword evidence="4" id="KW-0119">Carbohydrate metabolism</keyword>
<feature type="domain" description="GH18" evidence="9">
    <location>
        <begin position="323"/>
        <end position="799"/>
    </location>
</feature>
<dbReference type="PANTHER" id="PTHR11177:SF308">
    <property type="entry name" value="CHITINASE A"/>
    <property type="match status" value="1"/>
</dbReference>
<dbReference type="Pfam" id="PF00704">
    <property type="entry name" value="Glyco_hydro_18"/>
    <property type="match status" value="1"/>
</dbReference>
<evidence type="ECO:0000256" key="6">
    <source>
        <dbReference type="ARBA" id="ARBA00023326"/>
    </source>
</evidence>
<dbReference type="AlphaFoldDB" id="A0A1I1EZC8"/>
<dbReference type="PANTHER" id="PTHR11177">
    <property type="entry name" value="CHITINASE"/>
    <property type="match status" value="1"/>
</dbReference>
<evidence type="ECO:0000256" key="2">
    <source>
        <dbReference type="ARBA" id="ARBA00022801"/>
    </source>
</evidence>
<keyword evidence="6" id="KW-0624">Polysaccharide degradation</keyword>
<keyword evidence="8" id="KW-0732">Signal</keyword>
<dbReference type="CDD" id="cd12215">
    <property type="entry name" value="ChiC_BD"/>
    <property type="match status" value="1"/>
</dbReference>
<dbReference type="InterPro" id="IPR036573">
    <property type="entry name" value="CBM_sf_5/12"/>
</dbReference>
<dbReference type="SMART" id="SM00636">
    <property type="entry name" value="Glyco_18"/>
    <property type="match status" value="1"/>
</dbReference>
<organism evidence="10 11">
    <name type="scientific">Pseudoalteromonas denitrificans DSM 6059</name>
    <dbReference type="NCBI Taxonomy" id="1123010"/>
    <lineage>
        <taxon>Bacteria</taxon>
        <taxon>Pseudomonadati</taxon>
        <taxon>Pseudomonadota</taxon>
        <taxon>Gammaproteobacteria</taxon>
        <taxon>Alteromonadales</taxon>
        <taxon>Pseudoalteromonadaceae</taxon>
        <taxon>Pseudoalteromonas</taxon>
    </lineage>
</organism>
<dbReference type="InterPro" id="IPR017853">
    <property type="entry name" value="GH"/>
</dbReference>
<keyword evidence="11" id="KW-1185">Reference proteome</keyword>
<keyword evidence="2 7" id="KW-0378">Hydrolase</keyword>
<dbReference type="Gene3D" id="2.60.40.10">
    <property type="entry name" value="Immunoglobulins"/>
    <property type="match status" value="2"/>
</dbReference>
<dbReference type="RefSeq" id="WP_091979616.1">
    <property type="nucleotide sequence ID" value="NZ_FOLO01000002.1"/>
</dbReference>
<dbReference type="Gene3D" id="2.10.10.20">
    <property type="entry name" value="Carbohydrate-binding module superfamily 5/12"/>
    <property type="match status" value="2"/>
</dbReference>
<dbReference type="InterPro" id="IPR029070">
    <property type="entry name" value="Chitinase_insertion_sf"/>
</dbReference>
<dbReference type="SUPFAM" id="SSF54556">
    <property type="entry name" value="Chitinase insertion domain"/>
    <property type="match status" value="1"/>
</dbReference>
<name>A0A1I1EZC8_9GAMM</name>
<dbReference type="CDD" id="cd12204">
    <property type="entry name" value="CBD_like"/>
    <property type="match status" value="1"/>
</dbReference>
<dbReference type="SMART" id="SM00495">
    <property type="entry name" value="ChtBD3"/>
    <property type="match status" value="2"/>
</dbReference>